<dbReference type="RefSeq" id="WP_194700250.1">
    <property type="nucleotide sequence ID" value="NZ_JADKNH010000001.1"/>
</dbReference>
<dbReference type="InterPro" id="IPR006521">
    <property type="entry name" value="Tail_protein_I"/>
</dbReference>
<dbReference type="NCBIfam" id="TIGR02242">
    <property type="entry name" value="tail_TIGR02242"/>
    <property type="match status" value="1"/>
</dbReference>
<evidence type="ECO:0000313" key="1">
    <source>
        <dbReference type="EMBL" id="MBF4692025.1"/>
    </source>
</evidence>
<reference evidence="1 2" key="1">
    <citation type="submission" date="2020-11" db="EMBL/GenBank/DDBJ databases">
        <title>Fusibacter basophilias sp. nov.</title>
        <authorList>
            <person name="Qiu D."/>
        </authorList>
    </citation>
    <scope>NUCLEOTIDE SEQUENCE [LARGE SCALE GENOMIC DNA]</scope>
    <source>
        <strain evidence="1 2">Q10-2</strain>
    </source>
</reference>
<evidence type="ECO:0000313" key="2">
    <source>
        <dbReference type="Proteomes" id="UP000614200"/>
    </source>
</evidence>
<name>A0ABR9ZQ19_9FIRM</name>
<dbReference type="InterPro" id="IPR011748">
    <property type="entry name" value="Unchr_phage_tail-like"/>
</dbReference>
<gene>
    <name evidence="1" type="ORF">ISU02_02795</name>
</gene>
<dbReference type="Proteomes" id="UP000614200">
    <property type="component" value="Unassembled WGS sequence"/>
</dbReference>
<accession>A0ABR9ZQ19</accession>
<proteinExistence type="predicted"/>
<organism evidence="1 2">
    <name type="scientific">Fusibacter ferrireducens</name>
    <dbReference type="NCBI Taxonomy" id="2785058"/>
    <lineage>
        <taxon>Bacteria</taxon>
        <taxon>Bacillati</taxon>
        <taxon>Bacillota</taxon>
        <taxon>Clostridia</taxon>
        <taxon>Eubacteriales</taxon>
        <taxon>Eubacteriales Family XII. Incertae Sedis</taxon>
        <taxon>Fusibacter</taxon>
    </lineage>
</organism>
<protein>
    <submittedName>
        <fullName evidence="1">Uncharacterized protein</fullName>
    </submittedName>
</protein>
<comment type="caution">
    <text evidence="1">The sequence shown here is derived from an EMBL/GenBank/DDBJ whole genome shotgun (WGS) entry which is preliminary data.</text>
</comment>
<dbReference type="EMBL" id="JADKNH010000001">
    <property type="protein sequence ID" value="MBF4692025.1"/>
    <property type="molecule type" value="Genomic_DNA"/>
</dbReference>
<sequence length="364" mass="43095">MNAFLRVDTEREWQKGYYEDLTIDPNGVSLNKGRGCYIGAIIDTEEYEHMWSRLHVMRRYRVETKLIFYTVAVEQLIIQDGKELLDLEKVILDHLIKPFDLIEKLKVLNPKRHENLNDILLNDHKGRYLIYWFELISEGESDYIEGLEIHYEPYSWINYLPQIYAENKDFLERYLAIFQTVFDDLEGIVDNMPEVYIPKRTKASFLNTLNEWLPIDSFQYFTEAQKRDLLSNYHELNQKRGTKEGLIQLITLFTGSTPFVVEFKDYKHLNTQKSLYQRLYMNHPFGFTLLIPSELITNKAKFNALNQIIKNYIPAQVTYKIAPINTYMILDDYAYLGINSYIYHQTDIKLDDNSMLSMGVIGHE</sequence>
<dbReference type="Pfam" id="PF09684">
    <property type="entry name" value="Tail_P2_I"/>
    <property type="match status" value="1"/>
</dbReference>
<keyword evidence="2" id="KW-1185">Reference proteome</keyword>